<dbReference type="PROSITE" id="PS50966">
    <property type="entry name" value="ZF_SWIM"/>
    <property type="match status" value="1"/>
</dbReference>
<evidence type="ECO:0000256" key="2">
    <source>
        <dbReference type="ARBA" id="ARBA00022771"/>
    </source>
</evidence>
<keyword evidence="2 4" id="KW-0863">Zinc-finger</keyword>
<accession>A0A5C7IEI5</accession>
<evidence type="ECO:0000256" key="3">
    <source>
        <dbReference type="ARBA" id="ARBA00022833"/>
    </source>
</evidence>
<dbReference type="EMBL" id="VAHF01000003">
    <property type="protein sequence ID" value="TXG67730.1"/>
    <property type="molecule type" value="Genomic_DNA"/>
</dbReference>
<dbReference type="AlphaFoldDB" id="A0A5C7IEI5"/>
<evidence type="ECO:0000313" key="7">
    <source>
        <dbReference type="EMBL" id="TXG67730.1"/>
    </source>
</evidence>
<sequence>MSCDCGQWQISGFPCAHAAAVIDYCGQYTHEYTHWYYSKEAFKLTYGGTINPIPDPSMWPDAEGAPPKPPKRRNVVGRPKKNRRREPDEGPAPSKSFTKHCKSCGSYRHNKRTCSKVNQQPSRGRGHTRKQSSGNSGQPLNQTNSTVFQHQMPPPRSNSDVCSQIAAAVGDDEEDQFGGGSPSISSSFSLLAAAAVGDDEEDRWHQEELFHICSSAAPPVFYEVLMLPTTTEYRDVEVRRTLQSYVRLLEKEGPVKRLQIDIYERGGVREGLEIEKVANNVFAFNFNSMDDRIHVMAGGPWTFDGPLIVLAEPSGKGDVRWEKQTILSFSHYIVGQFKHRKACS</sequence>
<dbReference type="Proteomes" id="UP000323000">
    <property type="component" value="Chromosome 3"/>
</dbReference>
<comment type="caution">
    <text evidence="7">The sequence shown here is derived from an EMBL/GenBank/DDBJ whole genome shotgun (WGS) entry which is preliminary data.</text>
</comment>
<organism evidence="7 8">
    <name type="scientific">Acer yangbiense</name>
    <dbReference type="NCBI Taxonomy" id="1000413"/>
    <lineage>
        <taxon>Eukaryota</taxon>
        <taxon>Viridiplantae</taxon>
        <taxon>Streptophyta</taxon>
        <taxon>Embryophyta</taxon>
        <taxon>Tracheophyta</taxon>
        <taxon>Spermatophyta</taxon>
        <taxon>Magnoliopsida</taxon>
        <taxon>eudicotyledons</taxon>
        <taxon>Gunneridae</taxon>
        <taxon>Pentapetalae</taxon>
        <taxon>rosids</taxon>
        <taxon>malvids</taxon>
        <taxon>Sapindales</taxon>
        <taxon>Sapindaceae</taxon>
        <taxon>Hippocastanoideae</taxon>
        <taxon>Acereae</taxon>
        <taxon>Acer</taxon>
    </lineage>
</organism>
<evidence type="ECO:0000313" key="8">
    <source>
        <dbReference type="Proteomes" id="UP000323000"/>
    </source>
</evidence>
<keyword evidence="8" id="KW-1185">Reference proteome</keyword>
<dbReference type="GO" id="GO:0008270">
    <property type="term" value="F:zinc ion binding"/>
    <property type="evidence" value="ECO:0007669"/>
    <property type="project" value="UniProtKB-KW"/>
</dbReference>
<keyword evidence="1" id="KW-0479">Metal-binding</keyword>
<evidence type="ECO:0000256" key="1">
    <source>
        <dbReference type="ARBA" id="ARBA00022723"/>
    </source>
</evidence>
<dbReference type="SMART" id="SM00575">
    <property type="entry name" value="ZnF_PMZ"/>
    <property type="match status" value="1"/>
</dbReference>
<name>A0A5C7IEI5_9ROSI</name>
<dbReference type="OrthoDB" id="1939383at2759"/>
<protein>
    <recommendedName>
        <fullName evidence="6">SWIM-type domain-containing protein</fullName>
    </recommendedName>
</protein>
<feature type="compositionally biased region" description="Basic residues" evidence="5">
    <location>
        <begin position="69"/>
        <end position="84"/>
    </location>
</feature>
<gene>
    <name evidence="7" type="ORF">EZV62_009005</name>
</gene>
<feature type="domain" description="SWIM-type" evidence="6">
    <location>
        <begin position="1"/>
        <end position="26"/>
    </location>
</feature>
<proteinExistence type="predicted"/>
<feature type="compositionally biased region" description="Polar residues" evidence="5">
    <location>
        <begin position="131"/>
        <end position="149"/>
    </location>
</feature>
<evidence type="ECO:0000256" key="4">
    <source>
        <dbReference type="PROSITE-ProRule" id="PRU00325"/>
    </source>
</evidence>
<dbReference type="InterPro" id="IPR007527">
    <property type="entry name" value="Znf_SWIM"/>
</dbReference>
<evidence type="ECO:0000259" key="6">
    <source>
        <dbReference type="PROSITE" id="PS50966"/>
    </source>
</evidence>
<keyword evidence="3" id="KW-0862">Zinc</keyword>
<reference evidence="8" key="1">
    <citation type="journal article" date="2019" name="Gigascience">
        <title>De novo genome assembly of the endangered Acer yangbiense, a plant species with extremely small populations endemic to Yunnan Province, China.</title>
        <authorList>
            <person name="Yang J."/>
            <person name="Wariss H.M."/>
            <person name="Tao L."/>
            <person name="Zhang R."/>
            <person name="Yun Q."/>
            <person name="Hollingsworth P."/>
            <person name="Dao Z."/>
            <person name="Luo G."/>
            <person name="Guo H."/>
            <person name="Ma Y."/>
            <person name="Sun W."/>
        </authorList>
    </citation>
    <scope>NUCLEOTIDE SEQUENCE [LARGE SCALE GENOMIC DNA]</scope>
    <source>
        <strain evidence="8">cv. Malutang</strain>
    </source>
</reference>
<dbReference type="Pfam" id="PF04434">
    <property type="entry name" value="SWIM"/>
    <property type="match status" value="1"/>
</dbReference>
<feature type="region of interest" description="Disordered" evidence="5">
    <location>
        <begin position="57"/>
        <end position="161"/>
    </location>
</feature>
<evidence type="ECO:0000256" key="5">
    <source>
        <dbReference type="SAM" id="MobiDB-lite"/>
    </source>
</evidence>
<feature type="compositionally biased region" description="Basic residues" evidence="5">
    <location>
        <begin position="97"/>
        <end position="114"/>
    </location>
</feature>
<dbReference type="InterPro" id="IPR006564">
    <property type="entry name" value="Znf_PMZ"/>
</dbReference>